<sequence length="311" mass="34480">MQTDDIIAAFAIEDGEIPREAIKEARARRDEMIPAFIAEVEKAAAPRPDPSDDPDDDLEPSPLLIIVRLLAEWEAREAYRPVCAMLHGDEEDLEWIFGDTLEDFRAILPLLFDGDTAPIEAVVLDDDASGFVRWACIDVLVQLAVEGRTDRAKIVDFIRAFQHELGSPEDDVVWIGWQQAVVFLGIEDLAGAVRENLPEKPGLATFMTAPEFDEDLARALAHPDHPWPPSQAPRPLTPLIELLEIFAKNAKADFDRAMAGADQDEWGYDFDPDFIEPATNPYRSVGRNDPCPCGSGKKFKKCCLGKVEAGA</sequence>
<evidence type="ECO:0000313" key="1">
    <source>
        <dbReference type="EMBL" id="WAP70312.1"/>
    </source>
</evidence>
<dbReference type="RefSeq" id="WP_268882782.1">
    <property type="nucleotide sequence ID" value="NZ_CP114029.1"/>
</dbReference>
<name>A0ABY7C2J5_9HYPH</name>
<dbReference type="Pfam" id="PF02810">
    <property type="entry name" value="SEC-C"/>
    <property type="match status" value="1"/>
</dbReference>
<dbReference type="Pfam" id="PF06685">
    <property type="entry name" value="DUF1186"/>
    <property type="match status" value="1"/>
</dbReference>
<evidence type="ECO:0000313" key="2">
    <source>
        <dbReference type="Proteomes" id="UP001164020"/>
    </source>
</evidence>
<proteinExistence type="predicted"/>
<dbReference type="SUPFAM" id="SSF103642">
    <property type="entry name" value="Sec-C motif"/>
    <property type="match status" value="1"/>
</dbReference>
<keyword evidence="2" id="KW-1185">Reference proteome</keyword>
<protein>
    <submittedName>
        <fullName evidence="1">DUF1186 domain-containing protein</fullName>
    </submittedName>
</protein>
<organism evidence="1 2">
    <name type="scientific">Jiella pelagia</name>
    <dbReference type="NCBI Taxonomy" id="2986949"/>
    <lineage>
        <taxon>Bacteria</taxon>
        <taxon>Pseudomonadati</taxon>
        <taxon>Pseudomonadota</taxon>
        <taxon>Alphaproteobacteria</taxon>
        <taxon>Hyphomicrobiales</taxon>
        <taxon>Aurantimonadaceae</taxon>
        <taxon>Jiella</taxon>
    </lineage>
</organism>
<dbReference type="InterPro" id="IPR004027">
    <property type="entry name" value="SEC_C_motif"/>
</dbReference>
<dbReference type="Proteomes" id="UP001164020">
    <property type="component" value="Chromosome"/>
</dbReference>
<dbReference type="Gene3D" id="3.10.450.50">
    <property type="match status" value="1"/>
</dbReference>
<gene>
    <name evidence="1" type="ORF">OH818_09615</name>
</gene>
<accession>A0ABY7C2J5</accession>
<dbReference type="EMBL" id="CP114029">
    <property type="protein sequence ID" value="WAP70312.1"/>
    <property type="molecule type" value="Genomic_DNA"/>
</dbReference>
<dbReference type="InterPro" id="IPR010602">
    <property type="entry name" value="DUF1186"/>
</dbReference>
<reference evidence="1" key="1">
    <citation type="submission" date="2022-12" db="EMBL/GenBank/DDBJ databases">
        <title>Jiella pelagia sp. nov., isolated from phosphonate enriched culture of Northwest Pacific surface seawater.</title>
        <authorList>
            <person name="Shin D.Y."/>
            <person name="Hwang C.Y."/>
        </authorList>
    </citation>
    <scope>NUCLEOTIDE SEQUENCE</scope>
    <source>
        <strain evidence="1">HL-NP1</strain>
    </source>
</reference>